<feature type="domain" description="Yip1" evidence="6">
    <location>
        <begin position="17"/>
        <end position="197"/>
    </location>
</feature>
<feature type="transmembrane region" description="Helical" evidence="5">
    <location>
        <begin position="146"/>
        <end position="169"/>
    </location>
</feature>
<organism evidence="7 8">
    <name type="scientific">Methanoplanus limicola DSM 2279</name>
    <dbReference type="NCBI Taxonomy" id="937775"/>
    <lineage>
        <taxon>Archaea</taxon>
        <taxon>Methanobacteriati</taxon>
        <taxon>Methanobacteriota</taxon>
        <taxon>Stenosarchaea group</taxon>
        <taxon>Methanomicrobia</taxon>
        <taxon>Methanomicrobiales</taxon>
        <taxon>Methanomicrobiaceae</taxon>
        <taxon>Methanoplanus</taxon>
    </lineage>
</organism>
<keyword evidence="3 5" id="KW-1133">Transmembrane helix</keyword>
<reference evidence="7 8" key="1">
    <citation type="submission" date="2011-10" db="EMBL/GenBank/DDBJ databases">
        <title>The Improved High-Quality Draft genome of Methanoplanus limicola DSM 2279.</title>
        <authorList>
            <consortium name="US DOE Joint Genome Institute (JGI-PGF)"/>
            <person name="Lucas S."/>
            <person name="Copeland A."/>
            <person name="Lapidus A."/>
            <person name="Glavina del Rio T."/>
            <person name="Dalin E."/>
            <person name="Tice H."/>
            <person name="Bruce D."/>
            <person name="Goodwin L."/>
            <person name="Pitluck S."/>
            <person name="Peters L."/>
            <person name="Mikhailova N."/>
            <person name="Lu M."/>
            <person name="Kyrpides N."/>
            <person name="Mavromatis K."/>
            <person name="Ivanova N."/>
            <person name="Markowitz V."/>
            <person name="Cheng J.-F."/>
            <person name="Hugenholtz P."/>
            <person name="Woyke T."/>
            <person name="Wu D."/>
            <person name="Wirth R."/>
            <person name="Brambilla E.-M."/>
            <person name="Klenk H.-P."/>
            <person name="Eisen J.A."/>
        </authorList>
    </citation>
    <scope>NUCLEOTIDE SEQUENCE [LARGE SCALE GENOMIC DNA]</scope>
    <source>
        <strain evidence="7 8">DSM 2279</strain>
    </source>
</reference>
<dbReference type="InterPro" id="IPR006977">
    <property type="entry name" value="Yip1_dom"/>
</dbReference>
<evidence type="ECO:0000313" key="8">
    <source>
        <dbReference type="Proteomes" id="UP000005741"/>
    </source>
</evidence>
<evidence type="ECO:0000313" key="7">
    <source>
        <dbReference type="EMBL" id="EHQ36119.1"/>
    </source>
</evidence>
<evidence type="ECO:0000256" key="5">
    <source>
        <dbReference type="SAM" id="Phobius"/>
    </source>
</evidence>
<feature type="transmembrane region" description="Helical" evidence="5">
    <location>
        <begin position="80"/>
        <end position="100"/>
    </location>
</feature>
<gene>
    <name evidence="7" type="ORF">Metlim_2034</name>
</gene>
<dbReference type="OrthoDB" id="112431at2157"/>
<evidence type="ECO:0000256" key="4">
    <source>
        <dbReference type="ARBA" id="ARBA00023136"/>
    </source>
</evidence>
<dbReference type="InParanoid" id="H1YZL0"/>
<protein>
    <recommendedName>
        <fullName evidence="6">Yip1 domain-containing protein</fullName>
    </recommendedName>
</protein>
<feature type="transmembrane region" description="Helical" evidence="5">
    <location>
        <begin position="38"/>
        <end position="60"/>
    </location>
</feature>
<accession>H1YZL0</accession>
<feature type="transmembrane region" description="Helical" evidence="5">
    <location>
        <begin position="107"/>
        <end position="126"/>
    </location>
</feature>
<evidence type="ECO:0000259" key="6">
    <source>
        <dbReference type="Pfam" id="PF04893"/>
    </source>
</evidence>
<sequence length="216" mass="24007">MFKVLSLVMSGDGEKIKGFLINPVETFRKQSGEHLGAAYRYYVVLLVLFSVLYGIVAIALDMSVFNTTIASLGSIPGMEWAAYLASFGAFAVSFDIFFIYVMFFISLFSIFISGLMLHCFVLLLGGEKGYSQTIKSMMYAYTPYLLFGWIPYVNIIVAVWMLALQVIGIRELQEMQTEHAVLVVLLPAFLVFFGFLLFGIVIATFLSGFAGMLGFA</sequence>
<dbReference type="GO" id="GO:0016020">
    <property type="term" value="C:membrane"/>
    <property type="evidence" value="ECO:0007669"/>
    <property type="project" value="UniProtKB-SubCell"/>
</dbReference>
<keyword evidence="8" id="KW-1185">Reference proteome</keyword>
<proteinExistence type="predicted"/>
<keyword evidence="4 5" id="KW-0472">Membrane</keyword>
<name>H1YZL0_9EURY</name>
<dbReference type="RefSeq" id="WP_004078360.1">
    <property type="nucleotide sequence ID" value="NZ_CM001436.1"/>
</dbReference>
<dbReference type="HOGENOM" id="CLU_1412385_0_0_2"/>
<dbReference type="AlphaFoldDB" id="H1YZL0"/>
<dbReference type="EMBL" id="CM001436">
    <property type="protein sequence ID" value="EHQ36119.1"/>
    <property type="molecule type" value="Genomic_DNA"/>
</dbReference>
<comment type="subcellular location">
    <subcellularLocation>
        <location evidence="1">Membrane</location>
        <topology evidence="1">Multi-pass membrane protein</topology>
    </subcellularLocation>
</comment>
<dbReference type="Proteomes" id="UP000005741">
    <property type="component" value="Chromosome"/>
</dbReference>
<dbReference type="Pfam" id="PF04893">
    <property type="entry name" value="Yip1"/>
    <property type="match status" value="1"/>
</dbReference>
<keyword evidence="2 5" id="KW-0812">Transmembrane</keyword>
<feature type="transmembrane region" description="Helical" evidence="5">
    <location>
        <begin position="181"/>
        <end position="206"/>
    </location>
</feature>
<evidence type="ECO:0000256" key="1">
    <source>
        <dbReference type="ARBA" id="ARBA00004141"/>
    </source>
</evidence>
<evidence type="ECO:0000256" key="3">
    <source>
        <dbReference type="ARBA" id="ARBA00022989"/>
    </source>
</evidence>
<evidence type="ECO:0000256" key="2">
    <source>
        <dbReference type="ARBA" id="ARBA00022692"/>
    </source>
</evidence>